<proteinExistence type="predicted"/>
<protein>
    <recommendedName>
        <fullName evidence="4">BTB domain-containing protein</fullName>
    </recommendedName>
</protein>
<name>A0A4Z1GBK5_9HELO</name>
<dbReference type="PROSITE" id="PS50097">
    <property type="entry name" value="BTB"/>
    <property type="match status" value="1"/>
</dbReference>
<dbReference type="InterPro" id="IPR015915">
    <property type="entry name" value="Kelch-typ_b-propeller"/>
</dbReference>
<dbReference type="SUPFAM" id="SSF117281">
    <property type="entry name" value="Kelch motif"/>
    <property type="match status" value="1"/>
</dbReference>
<keyword evidence="1" id="KW-0880">Kelch repeat</keyword>
<dbReference type="InterPro" id="IPR000210">
    <property type="entry name" value="BTB/POZ_dom"/>
</dbReference>
<evidence type="ECO:0000256" key="1">
    <source>
        <dbReference type="ARBA" id="ARBA00022441"/>
    </source>
</evidence>
<dbReference type="PANTHER" id="PTHR46093">
    <property type="entry name" value="ACYL-COA-BINDING DOMAIN-CONTAINING PROTEIN 5"/>
    <property type="match status" value="1"/>
</dbReference>
<dbReference type="Pfam" id="PF24681">
    <property type="entry name" value="Kelch_KLHDC2_KLHL20_DRC7"/>
    <property type="match status" value="1"/>
</dbReference>
<comment type="caution">
    <text evidence="5">The sequence shown here is derived from an EMBL/GenBank/DDBJ whole genome shotgun (WGS) entry which is preliminary data.</text>
</comment>
<dbReference type="AlphaFoldDB" id="A0A4Z1GBK5"/>
<feature type="domain" description="BTB" evidence="4">
    <location>
        <begin position="538"/>
        <end position="593"/>
    </location>
</feature>
<dbReference type="SMART" id="SM00225">
    <property type="entry name" value="BTB"/>
    <property type="match status" value="1"/>
</dbReference>
<dbReference type="CDD" id="cd14733">
    <property type="entry name" value="BACK"/>
    <property type="match status" value="1"/>
</dbReference>
<evidence type="ECO:0000256" key="3">
    <source>
        <dbReference type="SAM" id="MobiDB-lite"/>
    </source>
</evidence>
<feature type="region of interest" description="Disordered" evidence="3">
    <location>
        <begin position="1"/>
        <end position="59"/>
    </location>
</feature>
<dbReference type="Pfam" id="PF00651">
    <property type="entry name" value="BTB"/>
    <property type="match status" value="1"/>
</dbReference>
<organism evidence="5 6">
    <name type="scientific">Botrytis hyacinthi</name>
    <dbReference type="NCBI Taxonomy" id="278943"/>
    <lineage>
        <taxon>Eukaryota</taxon>
        <taxon>Fungi</taxon>
        <taxon>Dikarya</taxon>
        <taxon>Ascomycota</taxon>
        <taxon>Pezizomycotina</taxon>
        <taxon>Leotiomycetes</taxon>
        <taxon>Helotiales</taxon>
        <taxon>Sclerotiniaceae</taxon>
        <taxon>Botrytis</taxon>
    </lineage>
</organism>
<reference evidence="5 6" key="1">
    <citation type="submission" date="2017-12" db="EMBL/GenBank/DDBJ databases">
        <title>Comparative genomics of Botrytis spp.</title>
        <authorList>
            <person name="Valero-Jimenez C.A."/>
            <person name="Tapia P."/>
            <person name="Veloso J."/>
            <person name="Silva-Moreno E."/>
            <person name="Staats M."/>
            <person name="Valdes J.H."/>
            <person name="Van Kan J.A.L."/>
        </authorList>
    </citation>
    <scope>NUCLEOTIDE SEQUENCE [LARGE SCALE GENOMIC DNA]</scope>
    <source>
        <strain evidence="5 6">Bh0001</strain>
    </source>
</reference>
<keyword evidence="2" id="KW-0677">Repeat</keyword>
<evidence type="ECO:0000256" key="2">
    <source>
        <dbReference type="ARBA" id="ARBA00022737"/>
    </source>
</evidence>
<dbReference type="Gene3D" id="2.120.10.80">
    <property type="entry name" value="Kelch-type beta propeller"/>
    <property type="match status" value="1"/>
</dbReference>
<evidence type="ECO:0000313" key="5">
    <source>
        <dbReference type="EMBL" id="TGO33438.1"/>
    </source>
</evidence>
<feature type="compositionally biased region" description="Acidic residues" evidence="3">
    <location>
        <begin position="728"/>
        <end position="738"/>
    </location>
</feature>
<dbReference type="SUPFAM" id="SSF54695">
    <property type="entry name" value="POZ domain"/>
    <property type="match status" value="1"/>
</dbReference>
<evidence type="ECO:0000259" key="4">
    <source>
        <dbReference type="PROSITE" id="PS50097"/>
    </source>
</evidence>
<sequence length="738" mass="81317">MAQPSTPGGTPYSIFGPGSSAPTHTNQLSGGPPTTPGAAPSSNTFLMPNSPVKNRLGMDGYRPKVTRTLGQRPACLVNASVTYCGNNQIYAFGGFDQYTDEVYNHVLRLDLVSHQWNLVDNYGDIPGVRMGHTATLYQGEKLLIFGGENEHRTYLSDLIIFDLKTAHWTQPTVSGPIPKGRARHAAVLHEDKLFIIGGITGHNNYVLDDICYLDLKTFTWSRAWRFVGRFDHSAYLWGDRVWVFGGLSEDMDKIGDVWWLDFKGSPAFESAPSYGSMDRHAALSRSPRPSFSMSQSAVGSSGYAANSSSAQVNPPSFQLTTSPPLAPGTISSLKFVSGPNIPAQGSGMHFHVYTSGTLLDFVTPAATITPQECSLSSLELDTLRWQKLAEGRDIFRPGYRWHYCTLNDEGTKAWLLGCPTDPTATDLGPGGFEEYLSDIMEIDLRRYGLLGNGLNPEPREETSRLSSSGRMKVETSKGLGMDLAKVFNQAPESGSGADFIITASKDDEWDEDDASSRGSISQVQQNWLAPDAPTSPPIHVHKLILQARWPHFARLYNAQMAEYHTKRMHIPEPYTVVKAFLYYLYTDSIHPDDCAELDDVAGLLVMSNIYNIPHLRLLCVNRLSKELDVDHACVIWHSAGIANEEWLRRRAASFCLTHWGRVVRTPGFLRLPRQALVDLSQEIDMEGRVVGGEELEFVGGLGGSRFGVGGVVRKTSVSSTHTQGVGSEVDDNEEMEMN</sequence>
<dbReference type="InterPro" id="IPR011333">
    <property type="entry name" value="SKP1/BTB/POZ_sf"/>
</dbReference>
<feature type="compositionally biased region" description="Low complexity" evidence="3">
    <location>
        <begin position="29"/>
        <end position="42"/>
    </location>
</feature>
<dbReference type="PANTHER" id="PTHR46093:SF18">
    <property type="entry name" value="FIBRONECTIN TYPE-III DOMAIN-CONTAINING PROTEIN"/>
    <property type="match status" value="1"/>
</dbReference>
<dbReference type="Gene3D" id="3.30.710.10">
    <property type="entry name" value="Potassium Channel Kv1.1, Chain A"/>
    <property type="match status" value="1"/>
</dbReference>
<evidence type="ECO:0000313" key="6">
    <source>
        <dbReference type="Proteomes" id="UP000297814"/>
    </source>
</evidence>
<gene>
    <name evidence="5" type="ORF">BHYA_0246g00060</name>
</gene>
<feature type="region of interest" description="Disordered" evidence="3">
    <location>
        <begin position="717"/>
        <end position="738"/>
    </location>
</feature>
<dbReference type="EMBL" id="PQXK01000246">
    <property type="protein sequence ID" value="TGO33438.1"/>
    <property type="molecule type" value="Genomic_DNA"/>
</dbReference>
<accession>A0A4Z1GBK5</accession>
<keyword evidence="6" id="KW-1185">Reference proteome</keyword>
<dbReference type="Proteomes" id="UP000297814">
    <property type="component" value="Unassembled WGS sequence"/>
</dbReference>